<sequence>MSFTTSEPGDDVACTYRLVRQSHWLSGSLLLSGTQRNSPFPTSPFLSIGPNRKREEFRRSETGLVVLSYVTAVTEPHGHTVLYLLLYGQLQPQPLF</sequence>
<organism evidence="1 2">
    <name type="scientific">Ficus carica</name>
    <name type="common">Common fig</name>
    <dbReference type="NCBI Taxonomy" id="3494"/>
    <lineage>
        <taxon>Eukaryota</taxon>
        <taxon>Viridiplantae</taxon>
        <taxon>Streptophyta</taxon>
        <taxon>Embryophyta</taxon>
        <taxon>Tracheophyta</taxon>
        <taxon>Spermatophyta</taxon>
        <taxon>Magnoliopsida</taxon>
        <taxon>eudicotyledons</taxon>
        <taxon>Gunneridae</taxon>
        <taxon>Pentapetalae</taxon>
        <taxon>rosids</taxon>
        <taxon>fabids</taxon>
        <taxon>Rosales</taxon>
        <taxon>Moraceae</taxon>
        <taxon>Ficeae</taxon>
        <taxon>Ficus</taxon>
    </lineage>
</organism>
<dbReference type="EMBL" id="BTGU01000005">
    <property type="protein sequence ID" value="GMN35737.1"/>
    <property type="molecule type" value="Genomic_DNA"/>
</dbReference>
<reference evidence="1" key="1">
    <citation type="submission" date="2023-07" db="EMBL/GenBank/DDBJ databases">
        <title>draft genome sequence of fig (Ficus carica).</title>
        <authorList>
            <person name="Takahashi T."/>
            <person name="Nishimura K."/>
        </authorList>
    </citation>
    <scope>NUCLEOTIDE SEQUENCE</scope>
</reference>
<protein>
    <submittedName>
        <fullName evidence="1">Uncharacterized protein</fullName>
    </submittedName>
</protein>
<dbReference type="Proteomes" id="UP001187192">
    <property type="component" value="Unassembled WGS sequence"/>
</dbReference>
<proteinExistence type="predicted"/>
<comment type="caution">
    <text evidence="1">The sequence shown here is derived from an EMBL/GenBank/DDBJ whole genome shotgun (WGS) entry which is preliminary data.</text>
</comment>
<evidence type="ECO:0000313" key="1">
    <source>
        <dbReference type="EMBL" id="GMN35737.1"/>
    </source>
</evidence>
<accession>A0AA87ZJR9</accession>
<dbReference type="AlphaFoldDB" id="A0AA87ZJR9"/>
<gene>
    <name evidence="1" type="ORF">TIFTF001_005497</name>
</gene>
<evidence type="ECO:0000313" key="2">
    <source>
        <dbReference type="Proteomes" id="UP001187192"/>
    </source>
</evidence>
<name>A0AA87ZJR9_FICCA</name>
<keyword evidence="2" id="KW-1185">Reference proteome</keyword>
<dbReference type="Gramene" id="FCD_00003487-RA">
    <property type="protein sequence ID" value="FCD_00003487-RA:cds"/>
    <property type="gene ID" value="FCD_00003487"/>
</dbReference>